<evidence type="ECO:0000256" key="2">
    <source>
        <dbReference type="ARBA" id="ARBA00022692"/>
    </source>
</evidence>
<dbReference type="Pfam" id="PF04116">
    <property type="entry name" value="FA_hydroxylase"/>
    <property type="match status" value="1"/>
</dbReference>
<dbReference type="PANTHER" id="PTHR11863">
    <property type="entry name" value="STEROL DESATURASE"/>
    <property type="match status" value="1"/>
</dbReference>
<dbReference type="Proteomes" id="UP001187682">
    <property type="component" value="Unassembled WGS sequence"/>
</dbReference>
<accession>A0AAE8N1E0</accession>
<evidence type="ECO:0000256" key="5">
    <source>
        <dbReference type="SAM" id="Phobius"/>
    </source>
</evidence>
<dbReference type="GO" id="GO:0016020">
    <property type="term" value="C:membrane"/>
    <property type="evidence" value="ECO:0007669"/>
    <property type="project" value="UniProtKB-SubCell"/>
</dbReference>
<dbReference type="InterPro" id="IPR050307">
    <property type="entry name" value="Sterol_Desaturase_Related"/>
</dbReference>
<dbReference type="GO" id="GO:0008610">
    <property type="term" value="P:lipid biosynthetic process"/>
    <property type="evidence" value="ECO:0007669"/>
    <property type="project" value="InterPro"/>
</dbReference>
<feature type="domain" description="Fatty acid hydroxylase" evidence="6">
    <location>
        <begin position="140"/>
        <end position="272"/>
    </location>
</feature>
<name>A0AAE8N1E0_9PEZI</name>
<evidence type="ECO:0000256" key="1">
    <source>
        <dbReference type="ARBA" id="ARBA00004370"/>
    </source>
</evidence>
<proteinExistence type="predicted"/>
<evidence type="ECO:0000313" key="8">
    <source>
        <dbReference type="Proteomes" id="UP001187682"/>
    </source>
</evidence>
<dbReference type="GO" id="GO:0016491">
    <property type="term" value="F:oxidoreductase activity"/>
    <property type="evidence" value="ECO:0007669"/>
    <property type="project" value="InterPro"/>
</dbReference>
<sequence length="332" mass="36199">MDLLLSLPLVSTLLTPSWSTSINILFFYATWSTLVLTNDASTIHGTALLALRIVIWLAPSLLFLAFDSLVPSLSTSIKFVGAASIPRKPLRLLSLAVSNMLLVTGVESALAYGTKYATGHTLFRTTTTLPLPWQLFKHIIIMLTARETLTYYIHRFLLHDSHRSHTLTRLHTRWGHANQCSSIGLYADHPLPLLMLRLVPILLPALALRPHLLTYMLFTAVCTVESTVGNSGYSVVPGILLGGIARRTAAHYASGGKANYGTWGVLDWVHGTSRGGDIMADVRDEADKHNVKDRSARKVDEGVGVLQGGVDALKNGADVRKSGRKRGKGTSQ</sequence>
<reference evidence="7" key="1">
    <citation type="submission" date="2018-03" db="EMBL/GenBank/DDBJ databases">
        <authorList>
            <person name="Guldener U."/>
        </authorList>
    </citation>
    <scope>NUCLEOTIDE SEQUENCE</scope>
</reference>
<dbReference type="AlphaFoldDB" id="A0AAE8N1E0"/>
<dbReference type="GO" id="GO:0005506">
    <property type="term" value="F:iron ion binding"/>
    <property type="evidence" value="ECO:0007669"/>
    <property type="project" value="InterPro"/>
</dbReference>
<evidence type="ECO:0000256" key="3">
    <source>
        <dbReference type="ARBA" id="ARBA00022989"/>
    </source>
</evidence>
<protein>
    <submittedName>
        <fullName evidence="7">Related to C-4 methyl sterol oxidase</fullName>
    </submittedName>
</protein>
<keyword evidence="4 5" id="KW-0472">Membrane</keyword>
<gene>
    <name evidence="7" type="ORF">DNG_06346</name>
</gene>
<organism evidence="7 8">
    <name type="scientific">Cephalotrichum gorgonifer</name>
    <dbReference type="NCBI Taxonomy" id="2041049"/>
    <lineage>
        <taxon>Eukaryota</taxon>
        <taxon>Fungi</taxon>
        <taxon>Dikarya</taxon>
        <taxon>Ascomycota</taxon>
        <taxon>Pezizomycotina</taxon>
        <taxon>Sordariomycetes</taxon>
        <taxon>Hypocreomycetidae</taxon>
        <taxon>Microascales</taxon>
        <taxon>Microascaceae</taxon>
        <taxon>Cephalotrichum</taxon>
    </lineage>
</organism>
<feature type="transmembrane region" description="Helical" evidence="5">
    <location>
        <begin position="43"/>
        <end position="69"/>
    </location>
</feature>
<evidence type="ECO:0000259" key="6">
    <source>
        <dbReference type="Pfam" id="PF04116"/>
    </source>
</evidence>
<keyword evidence="3 5" id="KW-1133">Transmembrane helix</keyword>
<dbReference type="EMBL" id="ONZQ02000008">
    <property type="protein sequence ID" value="SPO03663.1"/>
    <property type="molecule type" value="Genomic_DNA"/>
</dbReference>
<comment type="subcellular location">
    <subcellularLocation>
        <location evidence="1">Membrane</location>
    </subcellularLocation>
</comment>
<dbReference type="InterPro" id="IPR006694">
    <property type="entry name" value="Fatty_acid_hydroxylase"/>
</dbReference>
<comment type="caution">
    <text evidence="7">The sequence shown here is derived from an EMBL/GenBank/DDBJ whole genome shotgun (WGS) entry which is preliminary data.</text>
</comment>
<keyword evidence="2 5" id="KW-0812">Transmembrane</keyword>
<evidence type="ECO:0000256" key="4">
    <source>
        <dbReference type="ARBA" id="ARBA00023136"/>
    </source>
</evidence>
<evidence type="ECO:0000313" key="7">
    <source>
        <dbReference type="EMBL" id="SPO03663.1"/>
    </source>
</evidence>
<keyword evidence="8" id="KW-1185">Reference proteome</keyword>